<organism evidence="2 3">
    <name type="scientific">Lentibacillus amyloliquefaciens</name>
    <dbReference type="NCBI Taxonomy" id="1472767"/>
    <lineage>
        <taxon>Bacteria</taxon>
        <taxon>Bacillati</taxon>
        <taxon>Bacillota</taxon>
        <taxon>Bacilli</taxon>
        <taxon>Bacillales</taxon>
        <taxon>Bacillaceae</taxon>
        <taxon>Lentibacillus</taxon>
    </lineage>
</organism>
<dbReference type="Proteomes" id="UP000050331">
    <property type="component" value="Chromosome"/>
</dbReference>
<dbReference type="EMBL" id="CP013862">
    <property type="protein sequence ID" value="ALX49731.1"/>
    <property type="molecule type" value="Genomic_DNA"/>
</dbReference>
<reference evidence="2 3" key="1">
    <citation type="submission" date="2016-01" db="EMBL/GenBank/DDBJ databases">
        <title>Complete genome sequence of strain Lentibacillus amyloliquefaciens LAM0015T isolated from saline sediment.</title>
        <authorList>
            <person name="Wang J.-L."/>
            <person name="He M.-X."/>
        </authorList>
    </citation>
    <scope>NUCLEOTIDE SEQUENCE [LARGE SCALE GENOMIC DNA]</scope>
    <source>
        <strain evidence="2 3">LAM0015</strain>
    </source>
</reference>
<dbReference type="STRING" id="1472767.AOX59_14805"/>
<keyword evidence="3" id="KW-1185">Reference proteome</keyword>
<proteinExistence type="predicted"/>
<dbReference type="KEGG" id="lao:AOX59_14805"/>
<protein>
    <submittedName>
        <fullName evidence="2">Uncharacterized protein</fullName>
    </submittedName>
</protein>
<sequence length="117" mass="13503">MGMRYQIRLEEEAKKNFELLPVVLFATLFPIVIGLFLRVPKLIIEMKQDKQWGFDWVKFIAIALPSLYIITFSILSYTPLGKNFTWLPDIIIFSSPTIQVIAGVVLGYTFLDSLMKE</sequence>
<feature type="transmembrane region" description="Helical" evidence="1">
    <location>
        <begin position="20"/>
        <end position="39"/>
    </location>
</feature>
<accession>A0A0U4FA83</accession>
<keyword evidence="1" id="KW-0812">Transmembrane</keyword>
<evidence type="ECO:0000313" key="2">
    <source>
        <dbReference type="EMBL" id="ALX49731.1"/>
    </source>
</evidence>
<feature type="transmembrane region" description="Helical" evidence="1">
    <location>
        <begin position="59"/>
        <end position="78"/>
    </location>
</feature>
<dbReference type="AlphaFoldDB" id="A0A0U4FA83"/>
<evidence type="ECO:0000256" key="1">
    <source>
        <dbReference type="SAM" id="Phobius"/>
    </source>
</evidence>
<gene>
    <name evidence="2" type="ORF">AOX59_14805</name>
</gene>
<name>A0A0U4FA83_9BACI</name>
<keyword evidence="1" id="KW-1133">Transmembrane helix</keyword>
<feature type="transmembrane region" description="Helical" evidence="1">
    <location>
        <begin position="90"/>
        <end position="111"/>
    </location>
</feature>
<evidence type="ECO:0000313" key="3">
    <source>
        <dbReference type="Proteomes" id="UP000050331"/>
    </source>
</evidence>
<keyword evidence="1" id="KW-0472">Membrane</keyword>